<comment type="caution">
    <text evidence="1">The sequence shown here is derived from an EMBL/GenBank/DDBJ whole genome shotgun (WGS) entry which is preliminary data.</text>
</comment>
<name>A0AAV7R1Y0_PLEWA</name>
<reference evidence="1" key="1">
    <citation type="journal article" date="2022" name="bioRxiv">
        <title>Sequencing and chromosome-scale assembly of the giantPleurodeles waltlgenome.</title>
        <authorList>
            <person name="Brown T."/>
            <person name="Elewa A."/>
            <person name="Iarovenko S."/>
            <person name="Subramanian E."/>
            <person name="Araus A.J."/>
            <person name="Petzold A."/>
            <person name="Susuki M."/>
            <person name="Suzuki K.-i.T."/>
            <person name="Hayashi T."/>
            <person name="Toyoda A."/>
            <person name="Oliveira C."/>
            <person name="Osipova E."/>
            <person name="Leigh N.D."/>
            <person name="Simon A."/>
            <person name="Yun M.H."/>
        </authorList>
    </citation>
    <scope>NUCLEOTIDE SEQUENCE</scope>
    <source>
        <strain evidence="1">20211129_DDA</strain>
        <tissue evidence="1">Liver</tissue>
    </source>
</reference>
<accession>A0AAV7R1Y0</accession>
<keyword evidence="2" id="KW-1185">Reference proteome</keyword>
<dbReference type="Proteomes" id="UP001066276">
    <property type="component" value="Chromosome 6"/>
</dbReference>
<dbReference type="EMBL" id="JANPWB010000010">
    <property type="protein sequence ID" value="KAJ1146333.1"/>
    <property type="molecule type" value="Genomic_DNA"/>
</dbReference>
<protein>
    <submittedName>
        <fullName evidence="1">Uncharacterized protein</fullName>
    </submittedName>
</protein>
<organism evidence="1 2">
    <name type="scientific">Pleurodeles waltl</name>
    <name type="common">Iberian ribbed newt</name>
    <dbReference type="NCBI Taxonomy" id="8319"/>
    <lineage>
        <taxon>Eukaryota</taxon>
        <taxon>Metazoa</taxon>
        <taxon>Chordata</taxon>
        <taxon>Craniata</taxon>
        <taxon>Vertebrata</taxon>
        <taxon>Euteleostomi</taxon>
        <taxon>Amphibia</taxon>
        <taxon>Batrachia</taxon>
        <taxon>Caudata</taxon>
        <taxon>Salamandroidea</taxon>
        <taxon>Salamandridae</taxon>
        <taxon>Pleurodelinae</taxon>
        <taxon>Pleurodeles</taxon>
    </lineage>
</organism>
<proteinExistence type="predicted"/>
<dbReference type="AlphaFoldDB" id="A0AAV7R1Y0"/>
<evidence type="ECO:0000313" key="1">
    <source>
        <dbReference type="EMBL" id="KAJ1146333.1"/>
    </source>
</evidence>
<gene>
    <name evidence="1" type="ORF">NDU88_012610</name>
</gene>
<evidence type="ECO:0000313" key="2">
    <source>
        <dbReference type="Proteomes" id="UP001066276"/>
    </source>
</evidence>
<sequence>MHSLPKACGSLYESASEVCCQAVAPVAQCLKSKAEVVKAPSMATAATTCVRTPGLERETEVVAAVKALSMSTVEASFIGAPGRRRVRAAPKGIRWKDKNTGCRVGAAAGPEGASDGVKAFSKMECMTLRNAA</sequence>